<gene>
    <name evidence="3" type="ORF">HMPREF9450_00390</name>
</gene>
<evidence type="ECO:0000259" key="2">
    <source>
        <dbReference type="Pfam" id="PF10988"/>
    </source>
</evidence>
<accession>G5H630</accession>
<feature type="chain" id="PRO_5003477847" description="Putative auto-transporter adhesin head GIN domain-containing protein" evidence="1">
    <location>
        <begin position="20"/>
        <end position="287"/>
    </location>
</feature>
<organism evidence="3 4">
    <name type="scientific">Alistipes indistinctus YIT 12060</name>
    <dbReference type="NCBI Taxonomy" id="742725"/>
    <lineage>
        <taxon>Bacteria</taxon>
        <taxon>Pseudomonadati</taxon>
        <taxon>Bacteroidota</taxon>
        <taxon>Bacteroidia</taxon>
        <taxon>Bacteroidales</taxon>
        <taxon>Rikenellaceae</taxon>
        <taxon>Alistipes</taxon>
    </lineage>
</organism>
<proteinExistence type="predicted"/>
<dbReference type="AlphaFoldDB" id="G5H630"/>
<keyword evidence="1" id="KW-0732">Signal</keyword>
<protein>
    <recommendedName>
        <fullName evidence="2">Putative auto-transporter adhesin head GIN domain-containing protein</fullName>
    </recommendedName>
</protein>
<dbReference type="eggNOG" id="ENOG5032CQ1">
    <property type="taxonomic scope" value="Bacteria"/>
</dbReference>
<comment type="caution">
    <text evidence="3">The sequence shown here is derived from an EMBL/GenBank/DDBJ whole genome shotgun (WGS) entry which is preliminary data.</text>
</comment>
<dbReference type="InterPro" id="IPR021255">
    <property type="entry name" value="DUF2807"/>
</dbReference>
<name>G5H630_9BACT</name>
<dbReference type="Pfam" id="PF10988">
    <property type="entry name" value="DUF2807"/>
    <property type="match status" value="1"/>
</dbReference>
<dbReference type="OrthoDB" id="1006785at2"/>
<dbReference type="STRING" id="742725.HMPREF9450_00390"/>
<dbReference type="EMBL" id="ADLD01000004">
    <property type="protein sequence ID" value="EHB93124.1"/>
    <property type="molecule type" value="Genomic_DNA"/>
</dbReference>
<evidence type="ECO:0000313" key="3">
    <source>
        <dbReference type="EMBL" id="EHB93124.1"/>
    </source>
</evidence>
<dbReference type="PATRIC" id="fig|742725.3.peg.434"/>
<dbReference type="HOGENOM" id="CLU_1006990_0_0_10"/>
<dbReference type="GeneID" id="92816811"/>
<keyword evidence="4" id="KW-1185">Reference proteome</keyword>
<reference evidence="3 4" key="1">
    <citation type="submission" date="2011-08" db="EMBL/GenBank/DDBJ databases">
        <title>The Genome Sequence of Alistipes indistinctus YIT 12060.</title>
        <authorList>
            <consortium name="The Broad Institute Genome Sequencing Platform"/>
            <person name="Earl A."/>
            <person name="Ward D."/>
            <person name="Feldgarden M."/>
            <person name="Gevers D."/>
            <person name="Morotomi M."/>
            <person name="Young S.K."/>
            <person name="Zeng Q."/>
            <person name="Gargeya S."/>
            <person name="Fitzgerald M."/>
            <person name="Haas B."/>
            <person name="Abouelleil A."/>
            <person name="Alvarado L."/>
            <person name="Arachchi H.M."/>
            <person name="Berlin A."/>
            <person name="Brown A."/>
            <person name="Chapman S.B."/>
            <person name="Chen Z."/>
            <person name="Dunbar C."/>
            <person name="Freedman E."/>
            <person name="Gearin G."/>
            <person name="Gellesch M."/>
            <person name="Goldberg J."/>
            <person name="Griggs A."/>
            <person name="Gujja S."/>
            <person name="Heiman D."/>
            <person name="Howarth C."/>
            <person name="Larson L."/>
            <person name="Lui A."/>
            <person name="MacDonald P.J.P."/>
            <person name="Montmayeur A."/>
            <person name="Murphy C."/>
            <person name="Neiman D."/>
            <person name="Pearson M."/>
            <person name="Priest M."/>
            <person name="Roberts A."/>
            <person name="Saif S."/>
            <person name="Shea T."/>
            <person name="Shenoy N."/>
            <person name="Sisk P."/>
            <person name="Stolte C."/>
            <person name="Sykes S."/>
            <person name="Wortman J."/>
            <person name="Nusbaum C."/>
            <person name="Birren B."/>
        </authorList>
    </citation>
    <scope>NUCLEOTIDE SEQUENCE [LARGE SCALE GENOMIC DNA]</scope>
    <source>
        <strain evidence="3 4">YIT 12060</strain>
    </source>
</reference>
<sequence length="287" mass="30323">MKKFLLSVLLAAGCVALHAETPMVRQTRFEGRNITGVVAGSSFNVEVYQSDTTRAIVEIPAELQEFLIFQIDGQGVVTLGLDYSWKKKNNVLNEIMRSLRSNGAQMKAKIYITGLRVLKASSSARIRPMTPLTGNSAELGISSSGRIENLKLNATGRVRLALSSSGRLTNAEIAAQDLDCTLSSSSSASLTHHGKSATFGQSSSSRIDISGEVGSANIITSSSASFRGAGYNIGSATLGSSSSSRITVGVVQDLKATASSSSAIYYKGDPKTRQVSTSSSAKIRKEE</sequence>
<evidence type="ECO:0000256" key="1">
    <source>
        <dbReference type="SAM" id="SignalP"/>
    </source>
</evidence>
<feature type="domain" description="Putative auto-transporter adhesin head GIN" evidence="2">
    <location>
        <begin position="159"/>
        <end position="270"/>
    </location>
</feature>
<dbReference type="Gene3D" id="2.160.20.120">
    <property type="match status" value="1"/>
</dbReference>
<dbReference type="Proteomes" id="UP000006008">
    <property type="component" value="Unassembled WGS sequence"/>
</dbReference>
<evidence type="ECO:0000313" key="4">
    <source>
        <dbReference type="Proteomes" id="UP000006008"/>
    </source>
</evidence>
<feature type="signal peptide" evidence="1">
    <location>
        <begin position="1"/>
        <end position="19"/>
    </location>
</feature>
<dbReference type="RefSeq" id="WP_009133196.1">
    <property type="nucleotide sequence ID" value="NZ_CP102250.1"/>
</dbReference>